<reference evidence="1" key="2">
    <citation type="journal article" date="2015" name="Data Brief">
        <title>Shoot transcriptome of the giant reed, Arundo donax.</title>
        <authorList>
            <person name="Barrero R.A."/>
            <person name="Guerrero F.D."/>
            <person name="Moolhuijzen P."/>
            <person name="Goolsby J.A."/>
            <person name="Tidwell J."/>
            <person name="Bellgard S.E."/>
            <person name="Bellgard M.I."/>
        </authorList>
    </citation>
    <scope>NUCLEOTIDE SEQUENCE</scope>
    <source>
        <tissue evidence="1">Shoot tissue taken approximately 20 cm above the soil surface</tissue>
    </source>
</reference>
<organism evidence="1">
    <name type="scientific">Arundo donax</name>
    <name type="common">Giant reed</name>
    <name type="synonym">Donax arundinaceus</name>
    <dbReference type="NCBI Taxonomy" id="35708"/>
    <lineage>
        <taxon>Eukaryota</taxon>
        <taxon>Viridiplantae</taxon>
        <taxon>Streptophyta</taxon>
        <taxon>Embryophyta</taxon>
        <taxon>Tracheophyta</taxon>
        <taxon>Spermatophyta</taxon>
        <taxon>Magnoliopsida</taxon>
        <taxon>Liliopsida</taxon>
        <taxon>Poales</taxon>
        <taxon>Poaceae</taxon>
        <taxon>PACMAD clade</taxon>
        <taxon>Arundinoideae</taxon>
        <taxon>Arundineae</taxon>
        <taxon>Arundo</taxon>
    </lineage>
</organism>
<sequence>MYVRLWKAYHIKSLALELGGSLIGKEILLGLN</sequence>
<protein>
    <submittedName>
        <fullName evidence="1">Uncharacterized protein</fullName>
    </submittedName>
</protein>
<reference evidence="1" key="1">
    <citation type="submission" date="2014-09" db="EMBL/GenBank/DDBJ databases">
        <authorList>
            <person name="Magalhaes I.L.F."/>
            <person name="Oliveira U."/>
            <person name="Santos F.R."/>
            <person name="Vidigal T.H.D.A."/>
            <person name="Brescovit A.D."/>
            <person name="Santos A.J."/>
        </authorList>
    </citation>
    <scope>NUCLEOTIDE SEQUENCE</scope>
    <source>
        <tissue evidence="1">Shoot tissue taken approximately 20 cm above the soil surface</tissue>
    </source>
</reference>
<accession>A0A0A8Y2P9</accession>
<dbReference type="AlphaFoldDB" id="A0A0A8Y2P9"/>
<dbReference type="EMBL" id="GBRH01277434">
    <property type="protein sequence ID" value="JAD20461.1"/>
    <property type="molecule type" value="Transcribed_RNA"/>
</dbReference>
<evidence type="ECO:0000313" key="1">
    <source>
        <dbReference type="EMBL" id="JAD20461.1"/>
    </source>
</evidence>
<name>A0A0A8Y2P9_ARUDO</name>
<proteinExistence type="predicted"/>